<comment type="caution">
    <text evidence="2">The sequence shown here is derived from an EMBL/GenBank/DDBJ whole genome shotgun (WGS) entry which is preliminary data.</text>
</comment>
<dbReference type="AlphaFoldDB" id="A0AAX2HZI3"/>
<dbReference type="KEGG" id="ypj:CH55_1150"/>
<feature type="region of interest" description="Disordered" evidence="1">
    <location>
        <begin position="27"/>
        <end position="46"/>
    </location>
</feature>
<protein>
    <submittedName>
        <fullName evidence="2">Uncharacterized protein</fullName>
    </submittedName>
</protein>
<dbReference type="Proteomes" id="UP000251879">
    <property type="component" value="Unassembled WGS sequence"/>
</dbReference>
<gene>
    <name evidence="2" type="ORF">NCTC5923_01727</name>
</gene>
<proteinExistence type="predicted"/>
<reference evidence="2 3" key="1">
    <citation type="submission" date="2018-06" db="EMBL/GenBank/DDBJ databases">
        <authorList>
            <consortium name="Pathogen Informatics"/>
            <person name="Doyle S."/>
        </authorList>
    </citation>
    <scope>NUCLEOTIDE SEQUENCE [LARGE SCALE GENOMIC DNA]</scope>
    <source>
        <strain evidence="2 3">NCTC5923</strain>
    </source>
</reference>
<evidence type="ECO:0000313" key="2">
    <source>
        <dbReference type="EMBL" id="SQA42717.1"/>
    </source>
</evidence>
<dbReference type="EMBL" id="UAVH01000006">
    <property type="protein sequence ID" value="SQA42717.1"/>
    <property type="molecule type" value="Genomic_DNA"/>
</dbReference>
<dbReference type="KEGG" id="ypl:CH46_3735"/>
<accession>A0AAX2HZI3</accession>
<feature type="compositionally biased region" description="Basic and acidic residues" evidence="1">
    <location>
        <begin position="28"/>
        <end position="46"/>
    </location>
</feature>
<name>A0AAX2HZI3_YERPE</name>
<organism evidence="2 3">
    <name type="scientific">Yersinia pestis</name>
    <dbReference type="NCBI Taxonomy" id="632"/>
    <lineage>
        <taxon>Bacteria</taxon>
        <taxon>Pseudomonadati</taxon>
        <taxon>Pseudomonadota</taxon>
        <taxon>Gammaproteobacteria</taxon>
        <taxon>Enterobacterales</taxon>
        <taxon>Yersiniaceae</taxon>
        <taxon>Yersinia</taxon>
    </lineage>
</organism>
<evidence type="ECO:0000256" key="1">
    <source>
        <dbReference type="SAM" id="MobiDB-lite"/>
    </source>
</evidence>
<dbReference type="KEGG" id="ypw:CH59_448"/>
<sequence length="100" mass="11900">MDACLWVDVYGWMFMDGCIQRSACGTTQRKETQRKESKSDDREDNRRSIKLCDKHAIQGIHFYRYIIDFLRKKNDADKGTVSYQRLHNNAVSCEQLSRRY</sequence>
<evidence type="ECO:0000313" key="3">
    <source>
        <dbReference type="Proteomes" id="UP000251879"/>
    </source>
</evidence>
<dbReference type="KEGG" id="ypv:BZ15_2160"/>